<comment type="subcellular location">
    <subcellularLocation>
        <location evidence="1">Endoplasmic reticulum</location>
    </subcellularLocation>
    <subcellularLocation>
        <location evidence="3">Golgi apparatus</location>
    </subcellularLocation>
    <subcellularLocation>
        <location evidence="2">Lysosome</location>
    </subcellularLocation>
    <subcellularLocation>
        <location evidence="4">Secreted</location>
    </subcellularLocation>
</comment>
<evidence type="ECO:0000256" key="14">
    <source>
        <dbReference type="ARBA" id="ARBA00023034"/>
    </source>
</evidence>
<evidence type="ECO:0000256" key="8">
    <source>
        <dbReference type="ARBA" id="ARBA00022670"/>
    </source>
</evidence>
<keyword evidence="15" id="KW-0482">Metalloprotease</keyword>
<keyword evidence="11" id="KW-0378">Hydrolase</keyword>
<name>A0ABQ6GW90_9GAMM</name>
<evidence type="ECO:0000256" key="20">
    <source>
        <dbReference type="ARBA" id="ARBA00033328"/>
    </source>
</evidence>
<keyword evidence="18" id="KW-0458">Lysosome</keyword>
<dbReference type="Gene3D" id="3.40.630.10">
    <property type="entry name" value="Zn peptidases"/>
    <property type="match status" value="1"/>
</dbReference>
<evidence type="ECO:0000256" key="17">
    <source>
        <dbReference type="ARBA" id="ARBA00023180"/>
    </source>
</evidence>
<evidence type="ECO:0000256" key="11">
    <source>
        <dbReference type="ARBA" id="ARBA00022801"/>
    </source>
</evidence>
<evidence type="ECO:0000256" key="3">
    <source>
        <dbReference type="ARBA" id="ARBA00004555"/>
    </source>
</evidence>
<keyword evidence="13" id="KW-0862">Zinc</keyword>
<feature type="chain" id="PRO_5045591883" description="Carboxypeptidase Q" evidence="21">
    <location>
        <begin position="20"/>
        <end position="487"/>
    </location>
</feature>
<comment type="subunit">
    <text evidence="19">Homodimer. The monomeric form is inactive while the homodimer is active.</text>
</comment>
<evidence type="ECO:0000313" key="24">
    <source>
        <dbReference type="Proteomes" id="UP001157186"/>
    </source>
</evidence>
<evidence type="ECO:0000256" key="16">
    <source>
        <dbReference type="ARBA" id="ARBA00023145"/>
    </source>
</evidence>
<dbReference type="Pfam" id="PF04389">
    <property type="entry name" value="Peptidase_M28"/>
    <property type="match status" value="1"/>
</dbReference>
<keyword evidence="10 21" id="KW-0732">Signal</keyword>
<dbReference type="RefSeq" id="WP_284246089.1">
    <property type="nucleotide sequence ID" value="NZ_BSST01000001.1"/>
</dbReference>
<comment type="caution">
    <text evidence="23">The sequence shown here is derived from an EMBL/GenBank/DDBJ whole genome shotgun (WGS) entry which is preliminary data.</text>
</comment>
<evidence type="ECO:0000259" key="22">
    <source>
        <dbReference type="Pfam" id="PF04389"/>
    </source>
</evidence>
<evidence type="ECO:0000256" key="9">
    <source>
        <dbReference type="ARBA" id="ARBA00022723"/>
    </source>
</evidence>
<evidence type="ECO:0000256" key="7">
    <source>
        <dbReference type="ARBA" id="ARBA00022645"/>
    </source>
</evidence>
<evidence type="ECO:0000256" key="6">
    <source>
        <dbReference type="ARBA" id="ARBA00022525"/>
    </source>
</evidence>
<gene>
    <name evidence="23" type="ORF">tinsulaeT_34670</name>
</gene>
<sequence length="487" mass="54270">MKRFILILLFSVQSIICQANDVQKLVNAMTEHTPIINDLRQLTDEIGSRLTGTAANEKSLDWALSKFKKAGVKAHKETFEMPRAWVEHQALGIVSGDSIDFTTQVATMPFTSATKEKGLVANIIDLGKGDARAFKQAKQLKNSWLLIETALLDDQAGIHGLFQEYLDFVGIEKRAQEAGATGIIYMSSRPKNLLYRHLPSKGADNKLPIIVIEREQALKIQRLLAHNHQLSFTAKLDISNEASYQTANVIAEIKGSQFPDEIVLIGAHIDSFDLGTGALDNGSNVSLVIDIARQMTRLNIRPKRTIRFALFNGEEQGLFGSWAYTKQHNHELSQHMIASTIDIGTGKITGFFTNGRAEVIPVLQQVLNPVKSLGPFEHVNHPVVGTDNYDFMMNGVANLVANQKDANYASNYHAESDTFEKVDQQQLKLNAAVMAAMTLGFANLDNIPWQQQNSQQIETMVKQFDIETSMKTFGLYKSWKNKTRPAR</sequence>
<dbReference type="PANTHER" id="PTHR12053:SF3">
    <property type="entry name" value="CARBOXYPEPTIDASE Q"/>
    <property type="match status" value="1"/>
</dbReference>
<dbReference type="EMBL" id="BSST01000001">
    <property type="protein sequence ID" value="GLX80127.1"/>
    <property type="molecule type" value="Genomic_DNA"/>
</dbReference>
<keyword evidence="17" id="KW-0325">Glycoprotein</keyword>
<evidence type="ECO:0000256" key="19">
    <source>
        <dbReference type="ARBA" id="ARBA00025833"/>
    </source>
</evidence>
<keyword evidence="14" id="KW-0333">Golgi apparatus</keyword>
<evidence type="ECO:0000256" key="12">
    <source>
        <dbReference type="ARBA" id="ARBA00022824"/>
    </source>
</evidence>
<evidence type="ECO:0000256" key="4">
    <source>
        <dbReference type="ARBA" id="ARBA00004613"/>
    </source>
</evidence>
<keyword evidence="12" id="KW-0256">Endoplasmic reticulum</keyword>
<proteinExistence type="predicted"/>
<dbReference type="Proteomes" id="UP001157186">
    <property type="component" value="Unassembled WGS sequence"/>
</dbReference>
<evidence type="ECO:0000256" key="18">
    <source>
        <dbReference type="ARBA" id="ARBA00023228"/>
    </source>
</evidence>
<feature type="signal peptide" evidence="21">
    <location>
        <begin position="1"/>
        <end position="19"/>
    </location>
</feature>
<protein>
    <recommendedName>
        <fullName evidence="5">Carboxypeptidase Q</fullName>
    </recommendedName>
    <alternativeName>
        <fullName evidence="20">Plasma glutamate carboxypeptidase</fullName>
    </alternativeName>
</protein>
<accession>A0ABQ6GW90</accession>
<keyword evidence="16" id="KW-0865">Zymogen</keyword>
<dbReference type="Gene3D" id="3.50.30.30">
    <property type="match status" value="1"/>
</dbReference>
<dbReference type="InterPro" id="IPR007484">
    <property type="entry name" value="Peptidase_M28"/>
</dbReference>
<evidence type="ECO:0000256" key="15">
    <source>
        <dbReference type="ARBA" id="ARBA00023049"/>
    </source>
</evidence>
<evidence type="ECO:0000313" key="23">
    <source>
        <dbReference type="EMBL" id="GLX80127.1"/>
    </source>
</evidence>
<keyword evidence="24" id="KW-1185">Reference proteome</keyword>
<evidence type="ECO:0000256" key="1">
    <source>
        <dbReference type="ARBA" id="ARBA00004240"/>
    </source>
</evidence>
<dbReference type="SUPFAM" id="SSF53187">
    <property type="entry name" value="Zn-dependent exopeptidases"/>
    <property type="match status" value="1"/>
</dbReference>
<evidence type="ECO:0000256" key="10">
    <source>
        <dbReference type="ARBA" id="ARBA00022729"/>
    </source>
</evidence>
<evidence type="ECO:0000256" key="21">
    <source>
        <dbReference type="SAM" id="SignalP"/>
    </source>
</evidence>
<keyword evidence="9" id="KW-0479">Metal-binding</keyword>
<evidence type="ECO:0000256" key="2">
    <source>
        <dbReference type="ARBA" id="ARBA00004371"/>
    </source>
</evidence>
<keyword evidence="6" id="KW-0964">Secreted</keyword>
<evidence type="ECO:0000256" key="5">
    <source>
        <dbReference type="ARBA" id="ARBA00014116"/>
    </source>
</evidence>
<reference evidence="23 24" key="1">
    <citation type="submission" date="2023-03" db="EMBL/GenBank/DDBJ databases">
        <title>Draft genome sequence of Thalassotalea insulae KCTC 62186T.</title>
        <authorList>
            <person name="Sawabe T."/>
        </authorList>
    </citation>
    <scope>NUCLEOTIDE SEQUENCE [LARGE SCALE GENOMIC DNA]</scope>
    <source>
        <strain evidence="23 24">KCTC 62186</strain>
    </source>
</reference>
<keyword evidence="7" id="KW-0121">Carboxypeptidase</keyword>
<feature type="domain" description="Peptidase M28" evidence="22">
    <location>
        <begin position="248"/>
        <end position="437"/>
    </location>
</feature>
<dbReference type="InterPro" id="IPR039866">
    <property type="entry name" value="CPQ"/>
</dbReference>
<keyword evidence="8" id="KW-0645">Protease</keyword>
<evidence type="ECO:0000256" key="13">
    <source>
        <dbReference type="ARBA" id="ARBA00022833"/>
    </source>
</evidence>
<dbReference type="PANTHER" id="PTHR12053">
    <property type="entry name" value="PROTEASE FAMILY M28 PLASMA GLUTAMATE CARBOXYPEPTIDASE-RELATED"/>
    <property type="match status" value="1"/>
</dbReference>
<organism evidence="23 24">
    <name type="scientific">Thalassotalea insulae</name>
    <dbReference type="NCBI Taxonomy" id="2056778"/>
    <lineage>
        <taxon>Bacteria</taxon>
        <taxon>Pseudomonadati</taxon>
        <taxon>Pseudomonadota</taxon>
        <taxon>Gammaproteobacteria</taxon>
        <taxon>Alteromonadales</taxon>
        <taxon>Colwelliaceae</taxon>
        <taxon>Thalassotalea</taxon>
    </lineage>
</organism>